<name>A0A059GAZ0_9PROT</name>
<accession>A0A059GAZ0</accession>
<gene>
    <name evidence="1" type="ORF">HOC_04672</name>
</gene>
<sequence length="192" mass="22048">MAKATFHKSQRVFVKPVGTWALVEQVIPQWVKNVDEPLKVSYDCGLGRRFEAHELVSEQSMHKHQRPEDDEEEFLLEQWRIDRKLIKWRSMAMLGIDPNPATFPVIVTDDGDWGGWRVTGSEYDRDPRRIEHQARMIVHTPDLLRIARRLADMASAAPEDLPEGAMQLASHCALILRHVYQSEEDSVPAAAE</sequence>
<evidence type="ECO:0000313" key="2">
    <source>
        <dbReference type="Proteomes" id="UP000024942"/>
    </source>
</evidence>
<dbReference type="EMBL" id="ARYL01000004">
    <property type="protein sequence ID" value="KDA03745.1"/>
    <property type="molecule type" value="Genomic_DNA"/>
</dbReference>
<protein>
    <submittedName>
        <fullName evidence="1">Uncharacterized protein</fullName>
    </submittedName>
</protein>
<organism evidence="1 2">
    <name type="scientific">Hyphomonas oceanitis SCH89</name>
    <dbReference type="NCBI Taxonomy" id="1280953"/>
    <lineage>
        <taxon>Bacteria</taxon>
        <taxon>Pseudomonadati</taxon>
        <taxon>Pseudomonadota</taxon>
        <taxon>Alphaproteobacteria</taxon>
        <taxon>Hyphomonadales</taxon>
        <taxon>Hyphomonadaceae</taxon>
        <taxon>Hyphomonas</taxon>
    </lineage>
</organism>
<dbReference type="STRING" id="1280953.HOC_04672"/>
<dbReference type="PATRIC" id="fig|1280953.3.peg.944"/>
<dbReference type="eggNOG" id="ENOG502ZRYG">
    <property type="taxonomic scope" value="Bacteria"/>
</dbReference>
<comment type="caution">
    <text evidence="1">The sequence shown here is derived from an EMBL/GenBank/DDBJ whole genome shotgun (WGS) entry which is preliminary data.</text>
</comment>
<dbReference type="OrthoDB" id="7185378at2"/>
<keyword evidence="2" id="KW-1185">Reference proteome</keyword>
<reference evidence="1 2" key="1">
    <citation type="journal article" date="2014" name="Antonie Van Leeuwenhoek">
        <title>Hyphomonas beringensis sp. nov. and Hyphomonas chukchiensis sp. nov., isolated from surface seawater of the Bering Sea and Chukchi Sea.</title>
        <authorList>
            <person name="Li C."/>
            <person name="Lai Q."/>
            <person name="Li G."/>
            <person name="Dong C."/>
            <person name="Wang J."/>
            <person name="Liao Y."/>
            <person name="Shao Z."/>
        </authorList>
    </citation>
    <scope>NUCLEOTIDE SEQUENCE [LARGE SCALE GENOMIC DNA]</scope>
    <source>
        <strain evidence="1 2">SCH89</strain>
    </source>
</reference>
<dbReference type="RefSeq" id="WP_035536177.1">
    <property type="nucleotide sequence ID" value="NZ_ARYL01000004.1"/>
</dbReference>
<dbReference type="AlphaFoldDB" id="A0A059GAZ0"/>
<proteinExistence type="predicted"/>
<dbReference type="Proteomes" id="UP000024942">
    <property type="component" value="Unassembled WGS sequence"/>
</dbReference>
<evidence type="ECO:0000313" key="1">
    <source>
        <dbReference type="EMBL" id="KDA03745.1"/>
    </source>
</evidence>